<evidence type="ECO:0000313" key="2">
    <source>
        <dbReference type="EMBL" id="KAF0040319.1"/>
    </source>
</evidence>
<proteinExistence type="predicted"/>
<dbReference type="EMBL" id="VEVO01000006">
    <property type="protein sequence ID" value="KAF0040319.1"/>
    <property type="molecule type" value="Genomic_DNA"/>
</dbReference>
<organism evidence="2 3">
    <name type="scientific">Scophthalmus maximus</name>
    <name type="common">Turbot</name>
    <name type="synonym">Psetta maxima</name>
    <dbReference type="NCBI Taxonomy" id="52904"/>
    <lineage>
        <taxon>Eukaryota</taxon>
        <taxon>Metazoa</taxon>
        <taxon>Chordata</taxon>
        <taxon>Craniata</taxon>
        <taxon>Vertebrata</taxon>
        <taxon>Euteleostomi</taxon>
        <taxon>Actinopterygii</taxon>
        <taxon>Neopterygii</taxon>
        <taxon>Teleostei</taxon>
        <taxon>Neoteleostei</taxon>
        <taxon>Acanthomorphata</taxon>
        <taxon>Carangaria</taxon>
        <taxon>Pleuronectiformes</taxon>
        <taxon>Pleuronectoidei</taxon>
        <taxon>Scophthalmidae</taxon>
        <taxon>Scophthalmus</taxon>
    </lineage>
</organism>
<reference evidence="2 3" key="1">
    <citation type="submission" date="2019-06" db="EMBL/GenBank/DDBJ databases">
        <title>Draft genomes of female and male turbot (Scophthalmus maximus).</title>
        <authorList>
            <person name="Xu H."/>
            <person name="Xu X.-W."/>
            <person name="Shao C."/>
            <person name="Chen S."/>
        </authorList>
    </citation>
    <scope>NUCLEOTIDE SEQUENCE [LARGE SCALE GENOMIC DNA]</scope>
    <source>
        <strain evidence="2">Ysfricsl-2016a</strain>
        <tissue evidence="2">Blood</tissue>
    </source>
</reference>
<sequence>MRAFIIYNLFFRPLLAQKKNHSHGAGKVKSLCSSSRRGNSDEAEIGLDRTRRLFAEHPMAVNESVVVQQEVNCESDTRSDTESLKALGEILVRVKVVTVLKNVMRGTEN</sequence>
<comment type="caution">
    <text evidence="2">The sequence shown here is derived from an EMBL/GenBank/DDBJ whole genome shotgun (WGS) entry which is preliminary data.</text>
</comment>
<feature type="region of interest" description="Disordered" evidence="1">
    <location>
        <begin position="22"/>
        <end position="43"/>
    </location>
</feature>
<evidence type="ECO:0000256" key="1">
    <source>
        <dbReference type="SAM" id="MobiDB-lite"/>
    </source>
</evidence>
<dbReference type="AlphaFoldDB" id="A0A6A4T5X8"/>
<accession>A0A6A4T5X8</accession>
<dbReference type="Proteomes" id="UP000438429">
    <property type="component" value="Unassembled WGS sequence"/>
</dbReference>
<evidence type="ECO:0000313" key="3">
    <source>
        <dbReference type="Proteomes" id="UP000438429"/>
    </source>
</evidence>
<protein>
    <submittedName>
        <fullName evidence="2">Uncharacterized protein</fullName>
    </submittedName>
</protein>
<name>A0A6A4T5X8_SCOMX</name>
<gene>
    <name evidence="2" type="ORF">F2P81_006217</name>
</gene>